<dbReference type="CDD" id="cd06471">
    <property type="entry name" value="ACD_LpsHSP_like"/>
    <property type="match status" value="1"/>
</dbReference>
<dbReference type="RefSeq" id="WP_094694402.1">
    <property type="nucleotide sequence ID" value="NZ_JBDNJZ010000002.1"/>
</dbReference>
<dbReference type="EMBL" id="MWXA01000007">
    <property type="protein sequence ID" value="OZG65769.1"/>
    <property type="molecule type" value="Genomic_DNA"/>
</dbReference>
<dbReference type="Gene3D" id="2.60.40.790">
    <property type="match status" value="1"/>
</dbReference>
<dbReference type="GeneID" id="98296172"/>
<organism evidence="4 5">
    <name type="scientific">Bifidobacterium aquikefiri</name>
    <dbReference type="NCBI Taxonomy" id="1653207"/>
    <lineage>
        <taxon>Bacteria</taxon>
        <taxon>Bacillati</taxon>
        <taxon>Actinomycetota</taxon>
        <taxon>Actinomycetes</taxon>
        <taxon>Bifidobacteriales</taxon>
        <taxon>Bifidobacteriaceae</taxon>
        <taxon>Bifidobacterium</taxon>
    </lineage>
</organism>
<dbReference type="OrthoDB" id="5242916at2"/>
<comment type="caution">
    <text evidence="4">The sequence shown here is derived from an EMBL/GenBank/DDBJ whole genome shotgun (WGS) entry which is preliminary data.</text>
</comment>
<keyword evidence="5" id="KW-1185">Reference proteome</keyword>
<dbReference type="PANTHER" id="PTHR11527">
    <property type="entry name" value="HEAT-SHOCK PROTEIN 20 FAMILY MEMBER"/>
    <property type="match status" value="1"/>
</dbReference>
<accession>A0A261G2X3</accession>
<dbReference type="InterPro" id="IPR031107">
    <property type="entry name" value="Small_HSP"/>
</dbReference>
<dbReference type="InterPro" id="IPR008978">
    <property type="entry name" value="HSP20-like_chaperone"/>
</dbReference>
<dbReference type="Pfam" id="PF00011">
    <property type="entry name" value="HSP20"/>
    <property type="match status" value="1"/>
</dbReference>
<evidence type="ECO:0000313" key="5">
    <source>
        <dbReference type="Proteomes" id="UP000216451"/>
    </source>
</evidence>
<evidence type="ECO:0000313" key="4">
    <source>
        <dbReference type="EMBL" id="OZG65769.1"/>
    </source>
</evidence>
<dbReference type="SUPFAM" id="SSF49764">
    <property type="entry name" value="HSP20-like chaperones"/>
    <property type="match status" value="1"/>
</dbReference>
<gene>
    <name evidence="4" type="ORF">BAQU_1507</name>
</gene>
<feature type="domain" description="SHSP" evidence="3">
    <location>
        <begin position="38"/>
        <end position="153"/>
    </location>
</feature>
<evidence type="ECO:0000256" key="1">
    <source>
        <dbReference type="PROSITE-ProRule" id="PRU00285"/>
    </source>
</evidence>
<dbReference type="InterPro" id="IPR002068">
    <property type="entry name" value="A-crystallin/Hsp20_dom"/>
</dbReference>
<reference evidence="4 5" key="1">
    <citation type="journal article" date="2017" name="BMC Genomics">
        <title>Comparative genomic and phylogenomic analyses of the Bifidobacteriaceae family.</title>
        <authorList>
            <person name="Lugli G.A."/>
            <person name="Milani C."/>
            <person name="Turroni F."/>
            <person name="Duranti S."/>
            <person name="Mancabelli L."/>
            <person name="Mangifesta M."/>
            <person name="Ferrario C."/>
            <person name="Modesto M."/>
            <person name="Mattarelli P."/>
            <person name="Jiri K."/>
            <person name="van Sinderen D."/>
            <person name="Ventura M."/>
        </authorList>
    </citation>
    <scope>NUCLEOTIDE SEQUENCE [LARGE SCALE GENOMIC DNA]</scope>
    <source>
        <strain evidence="4 5">LMG 28769</strain>
    </source>
</reference>
<sequence length="154" mass="17071">MAMFPALMNDSIFSDLFDDPIFSGWNGGRGSSAALPEGSASTNMMSTDVQDKGDNYLVDIDLPGFKKDDISIQLEDGYLTVSAKRQDTKEDKDKDGKWLRRERYAGSCSRNFYVGDGVKDSDIHAKFEDGTLHLEVPKAEMPKVEARHNIAIEG</sequence>
<evidence type="ECO:0000259" key="3">
    <source>
        <dbReference type="PROSITE" id="PS01031"/>
    </source>
</evidence>
<dbReference type="PROSITE" id="PS01031">
    <property type="entry name" value="SHSP"/>
    <property type="match status" value="1"/>
</dbReference>
<protein>
    <submittedName>
        <fullName evidence="4">Molecular chaperone Hsp20</fullName>
    </submittedName>
</protein>
<name>A0A261G2X3_9BIFI</name>
<dbReference type="Proteomes" id="UP000216451">
    <property type="component" value="Unassembled WGS sequence"/>
</dbReference>
<comment type="similarity">
    <text evidence="1 2">Belongs to the small heat shock protein (HSP20) family.</text>
</comment>
<proteinExistence type="inferred from homology"/>
<dbReference type="AlphaFoldDB" id="A0A261G2X3"/>
<evidence type="ECO:0000256" key="2">
    <source>
        <dbReference type="RuleBase" id="RU003616"/>
    </source>
</evidence>